<name>A0A2K1JU25_PHYPA</name>
<dbReference type="Gramene" id="Pp3c11_9260V3.2">
    <property type="protein sequence ID" value="PAC:32958468.CDS.1"/>
    <property type="gene ID" value="Pp3c11_9260"/>
</dbReference>
<dbReference type="AlphaFoldDB" id="A0A2K1JU25"/>
<feature type="chain" id="PRO_5036318995" description="Secreted protein" evidence="1">
    <location>
        <begin position="17"/>
        <end position="68"/>
    </location>
</feature>
<feature type="signal peptide" evidence="1">
    <location>
        <begin position="1"/>
        <end position="16"/>
    </location>
</feature>
<organism evidence="2">
    <name type="scientific">Physcomitrium patens</name>
    <name type="common">Spreading-leaved earth moss</name>
    <name type="synonym">Physcomitrella patens</name>
    <dbReference type="NCBI Taxonomy" id="3218"/>
    <lineage>
        <taxon>Eukaryota</taxon>
        <taxon>Viridiplantae</taxon>
        <taxon>Streptophyta</taxon>
        <taxon>Embryophyta</taxon>
        <taxon>Bryophyta</taxon>
        <taxon>Bryophytina</taxon>
        <taxon>Bryopsida</taxon>
        <taxon>Funariidae</taxon>
        <taxon>Funariales</taxon>
        <taxon>Funariaceae</taxon>
        <taxon>Physcomitrium</taxon>
    </lineage>
</organism>
<evidence type="ECO:0000256" key="1">
    <source>
        <dbReference type="SAM" id="SignalP"/>
    </source>
</evidence>
<dbReference type="PaxDb" id="3218-PP1S61_87V6.1"/>
<reference evidence="2 4" key="2">
    <citation type="journal article" date="2018" name="Plant J.">
        <title>The Physcomitrella patens chromosome-scale assembly reveals moss genome structure and evolution.</title>
        <authorList>
            <person name="Lang D."/>
            <person name="Ullrich K.K."/>
            <person name="Murat F."/>
            <person name="Fuchs J."/>
            <person name="Jenkins J."/>
            <person name="Haas F.B."/>
            <person name="Piednoel M."/>
            <person name="Gundlach H."/>
            <person name="Van Bel M."/>
            <person name="Meyberg R."/>
            <person name="Vives C."/>
            <person name="Morata J."/>
            <person name="Symeonidi A."/>
            <person name="Hiss M."/>
            <person name="Muchero W."/>
            <person name="Kamisugi Y."/>
            <person name="Saleh O."/>
            <person name="Blanc G."/>
            <person name="Decker E.L."/>
            <person name="van Gessel N."/>
            <person name="Grimwood J."/>
            <person name="Hayes R.D."/>
            <person name="Graham S.W."/>
            <person name="Gunter L.E."/>
            <person name="McDaniel S.F."/>
            <person name="Hoernstein S.N.W."/>
            <person name="Larsson A."/>
            <person name="Li F.W."/>
            <person name="Perroud P.F."/>
            <person name="Phillips J."/>
            <person name="Ranjan P."/>
            <person name="Rokshar D.S."/>
            <person name="Rothfels C.J."/>
            <person name="Schneider L."/>
            <person name="Shu S."/>
            <person name="Stevenson D.W."/>
            <person name="Thummler F."/>
            <person name="Tillich M."/>
            <person name="Villarreal Aguilar J.C."/>
            <person name="Widiez T."/>
            <person name="Wong G.K."/>
            <person name="Wymore A."/>
            <person name="Zhang Y."/>
            <person name="Zimmer A.D."/>
            <person name="Quatrano R.S."/>
            <person name="Mayer K.F.X."/>
            <person name="Goodstein D."/>
            <person name="Casacuberta J.M."/>
            <person name="Vandepoele K."/>
            <person name="Reski R."/>
            <person name="Cuming A.C."/>
            <person name="Tuskan G.A."/>
            <person name="Maumus F."/>
            <person name="Salse J."/>
            <person name="Schmutz J."/>
            <person name="Rensing S.A."/>
        </authorList>
    </citation>
    <scope>NUCLEOTIDE SEQUENCE [LARGE SCALE GENOMIC DNA]</scope>
    <source>
        <strain evidence="3 4">cv. Gransden 2004</strain>
    </source>
</reference>
<dbReference type="EMBL" id="ABEU02000011">
    <property type="protein sequence ID" value="PNR45032.1"/>
    <property type="molecule type" value="Genomic_DNA"/>
</dbReference>
<keyword evidence="1" id="KW-0732">Signal</keyword>
<evidence type="ECO:0000313" key="2">
    <source>
        <dbReference type="EMBL" id="PNR45032.1"/>
    </source>
</evidence>
<proteinExistence type="predicted"/>
<dbReference type="EnsemblPlants" id="Pp3c11_9260V3.2">
    <property type="protein sequence ID" value="PAC:32958468.CDS.1"/>
    <property type="gene ID" value="Pp3c11_9260"/>
</dbReference>
<evidence type="ECO:0008006" key="5">
    <source>
        <dbReference type="Google" id="ProtNLM"/>
    </source>
</evidence>
<accession>A0A2K1JU25</accession>
<gene>
    <name evidence="2" type="ORF">PHYPA_014803</name>
</gene>
<reference evidence="3" key="3">
    <citation type="submission" date="2020-12" db="UniProtKB">
        <authorList>
            <consortium name="EnsemblPlants"/>
        </authorList>
    </citation>
    <scope>IDENTIFICATION</scope>
</reference>
<keyword evidence="4" id="KW-1185">Reference proteome</keyword>
<dbReference type="Proteomes" id="UP000006727">
    <property type="component" value="Chromosome 11"/>
</dbReference>
<reference evidence="2 4" key="1">
    <citation type="journal article" date="2008" name="Science">
        <title>The Physcomitrella genome reveals evolutionary insights into the conquest of land by plants.</title>
        <authorList>
            <person name="Rensing S."/>
            <person name="Lang D."/>
            <person name="Zimmer A."/>
            <person name="Terry A."/>
            <person name="Salamov A."/>
            <person name="Shapiro H."/>
            <person name="Nishiyama T."/>
            <person name="Perroud P.-F."/>
            <person name="Lindquist E."/>
            <person name="Kamisugi Y."/>
            <person name="Tanahashi T."/>
            <person name="Sakakibara K."/>
            <person name="Fujita T."/>
            <person name="Oishi K."/>
            <person name="Shin-I T."/>
            <person name="Kuroki Y."/>
            <person name="Toyoda A."/>
            <person name="Suzuki Y."/>
            <person name="Hashimoto A."/>
            <person name="Yamaguchi K."/>
            <person name="Sugano A."/>
            <person name="Kohara Y."/>
            <person name="Fujiyama A."/>
            <person name="Anterola A."/>
            <person name="Aoki S."/>
            <person name="Ashton N."/>
            <person name="Barbazuk W.B."/>
            <person name="Barker E."/>
            <person name="Bennetzen J."/>
            <person name="Bezanilla M."/>
            <person name="Blankenship R."/>
            <person name="Cho S.H."/>
            <person name="Dutcher S."/>
            <person name="Estelle M."/>
            <person name="Fawcett J.A."/>
            <person name="Gundlach H."/>
            <person name="Hanada K."/>
            <person name="Heyl A."/>
            <person name="Hicks K.A."/>
            <person name="Hugh J."/>
            <person name="Lohr M."/>
            <person name="Mayer K."/>
            <person name="Melkozernov A."/>
            <person name="Murata T."/>
            <person name="Nelson D."/>
            <person name="Pils B."/>
            <person name="Prigge M."/>
            <person name="Reiss B."/>
            <person name="Renner T."/>
            <person name="Rombauts S."/>
            <person name="Rushton P."/>
            <person name="Sanderfoot A."/>
            <person name="Schween G."/>
            <person name="Shiu S.-H."/>
            <person name="Stueber K."/>
            <person name="Theodoulou F.L."/>
            <person name="Tu H."/>
            <person name="Van de Peer Y."/>
            <person name="Verrier P.J."/>
            <person name="Waters E."/>
            <person name="Wood A."/>
            <person name="Yang L."/>
            <person name="Cove D."/>
            <person name="Cuming A."/>
            <person name="Hasebe M."/>
            <person name="Lucas S."/>
            <person name="Mishler D.B."/>
            <person name="Reski R."/>
            <person name="Grigoriev I."/>
            <person name="Quatrano R.S."/>
            <person name="Boore J.L."/>
        </authorList>
    </citation>
    <scope>NUCLEOTIDE SEQUENCE [LARGE SCALE GENOMIC DNA]</scope>
    <source>
        <strain evidence="3 4">cv. Gransden 2004</strain>
    </source>
</reference>
<evidence type="ECO:0000313" key="4">
    <source>
        <dbReference type="Proteomes" id="UP000006727"/>
    </source>
</evidence>
<protein>
    <recommendedName>
        <fullName evidence="5">Secreted protein</fullName>
    </recommendedName>
</protein>
<dbReference type="EnsemblPlants" id="Pp3c11_9260V3.1">
    <property type="protein sequence ID" value="PAC:32958467.CDS.1"/>
    <property type="gene ID" value="Pp3c11_9260"/>
</dbReference>
<dbReference type="Gramene" id="Pp3c11_9260V3.1">
    <property type="protein sequence ID" value="PAC:32958467.CDS.1"/>
    <property type="gene ID" value="Pp3c11_9260"/>
</dbReference>
<dbReference type="InParanoid" id="A0A2K1JU25"/>
<evidence type="ECO:0000313" key="3">
    <source>
        <dbReference type="EnsemblPlants" id="PAC:32958467.CDS.1"/>
    </source>
</evidence>
<sequence>MKIIYLFIHLVELLQCLHSGADWSWRADPLSSSILHSNSGRVDFPIVGSSARRYFLYDSSSGSLLMVT</sequence>